<dbReference type="Proteomes" id="UP000295632">
    <property type="component" value="Unassembled WGS sequence"/>
</dbReference>
<accession>A0A4R6TZF2</accession>
<comment type="caution">
    <text evidence="4">The sequence shown here is derived from an EMBL/GenBank/DDBJ whole genome shotgun (WGS) entry which is preliminary data.</text>
</comment>
<dbReference type="InterPro" id="IPR006059">
    <property type="entry name" value="SBP"/>
</dbReference>
<proteinExistence type="inferred from homology"/>
<keyword evidence="2" id="KW-0813">Transport</keyword>
<evidence type="ECO:0000256" key="3">
    <source>
        <dbReference type="SAM" id="SignalP"/>
    </source>
</evidence>
<evidence type="ECO:0000313" key="5">
    <source>
        <dbReference type="Proteomes" id="UP000295632"/>
    </source>
</evidence>
<evidence type="ECO:0000256" key="1">
    <source>
        <dbReference type="ARBA" id="ARBA00008520"/>
    </source>
</evidence>
<dbReference type="RefSeq" id="WP_133581192.1">
    <property type="nucleotide sequence ID" value="NZ_SNYJ01000012.1"/>
</dbReference>
<dbReference type="PROSITE" id="PS51257">
    <property type="entry name" value="PROKAR_LIPOPROTEIN"/>
    <property type="match status" value="1"/>
</dbReference>
<dbReference type="Gene3D" id="3.40.190.10">
    <property type="entry name" value="Periplasmic binding protein-like II"/>
    <property type="match status" value="2"/>
</dbReference>
<reference evidence="4 5" key="1">
    <citation type="submission" date="2019-03" db="EMBL/GenBank/DDBJ databases">
        <title>Genomic Encyclopedia of Type Strains, Phase IV (KMG-IV): sequencing the most valuable type-strain genomes for metagenomic binning, comparative biology and taxonomic classification.</title>
        <authorList>
            <person name="Goeker M."/>
        </authorList>
    </citation>
    <scope>NUCLEOTIDE SEQUENCE [LARGE SCALE GENOMIC DNA]</scope>
    <source>
        <strain evidence="4 5">DSM 28697</strain>
    </source>
</reference>
<protein>
    <submittedName>
        <fullName evidence="4">Carbohydrate ABC transporter substrate-binding protein (CUT1 family)</fullName>
    </submittedName>
</protein>
<dbReference type="SUPFAM" id="SSF53850">
    <property type="entry name" value="Periplasmic binding protein-like II"/>
    <property type="match status" value="1"/>
</dbReference>
<sequence>MKHVMNSLLFAVLLIALTACGSGGSEQQSEASDGAVELTLWTDWTEDRPENTAYKQTIEKFNQEHEDIKVTIEAIPHDQYETKLRTQAAGKQLPDMFRVWPGARLEPLAKGGATLPLDPIMDTWKDVIPESALKAYQYDGTQYAIPANISLTSLIYYRKDMVADAGFETFPKTYDELKALITALNDAGTTPIALGNKSIWPLQSVYISTIADRFTGSDFLPNVLSGEGTFENPLFVDSLAVIDEMTKLNAFNSDLNTIDESQARGKFIAGDTAMHFAGSWAIGPILDSIEDLDNIGVAPFPSFAGGEGDPSAIAGSAGGAIALSSQLEGEKQEAAFTFMKYFYSDPLYQELVKANIVVPVEVEVGDDVPAVYQEANALMQGGITPVYDATLSPELTDLINNGLQSITLGDMTPEELAKKMQEANESAQE</sequence>
<name>A0A4R6TZF2_9BACI</name>
<dbReference type="InterPro" id="IPR050490">
    <property type="entry name" value="Bact_solute-bd_prot1"/>
</dbReference>
<dbReference type="Pfam" id="PF01547">
    <property type="entry name" value="SBP_bac_1"/>
    <property type="match status" value="1"/>
</dbReference>
<comment type="similarity">
    <text evidence="1">Belongs to the bacterial solute-binding protein 1 family.</text>
</comment>
<keyword evidence="3" id="KW-0732">Signal</keyword>
<dbReference type="AlphaFoldDB" id="A0A4R6TZF2"/>
<dbReference type="PANTHER" id="PTHR43649">
    <property type="entry name" value="ARABINOSE-BINDING PROTEIN-RELATED"/>
    <property type="match status" value="1"/>
</dbReference>
<feature type="signal peptide" evidence="3">
    <location>
        <begin position="1"/>
        <end position="21"/>
    </location>
</feature>
<feature type="chain" id="PRO_5038487825" evidence="3">
    <location>
        <begin position="22"/>
        <end position="429"/>
    </location>
</feature>
<dbReference type="EMBL" id="SNYJ01000012">
    <property type="protein sequence ID" value="TDQ37733.1"/>
    <property type="molecule type" value="Genomic_DNA"/>
</dbReference>
<organism evidence="4 5">
    <name type="scientific">Aureibacillus halotolerans</name>
    <dbReference type="NCBI Taxonomy" id="1508390"/>
    <lineage>
        <taxon>Bacteria</taxon>
        <taxon>Bacillati</taxon>
        <taxon>Bacillota</taxon>
        <taxon>Bacilli</taxon>
        <taxon>Bacillales</taxon>
        <taxon>Bacillaceae</taxon>
        <taxon>Aureibacillus</taxon>
    </lineage>
</organism>
<keyword evidence="5" id="KW-1185">Reference proteome</keyword>
<dbReference type="PANTHER" id="PTHR43649:SF29">
    <property type="entry name" value="OSMOPROTECTIVE COMPOUNDS-BINDING PROTEIN GGTB"/>
    <property type="match status" value="1"/>
</dbReference>
<evidence type="ECO:0000313" key="4">
    <source>
        <dbReference type="EMBL" id="TDQ37733.1"/>
    </source>
</evidence>
<dbReference type="OrthoDB" id="9798191at2"/>
<evidence type="ECO:0000256" key="2">
    <source>
        <dbReference type="ARBA" id="ARBA00022448"/>
    </source>
</evidence>
<gene>
    <name evidence="4" type="ORF">EV213_11293</name>
</gene>